<evidence type="ECO:0000313" key="2">
    <source>
        <dbReference type="Proteomes" id="UP000326582"/>
    </source>
</evidence>
<name>A0ACD0WKB8_CLALS</name>
<keyword evidence="2" id="KW-1185">Reference proteome</keyword>
<gene>
    <name evidence="1" type="ORF">EJF14_30658</name>
</gene>
<accession>A0ACD0WKB8</accession>
<protein>
    <submittedName>
        <fullName evidence="1">Arginine N-methyltransferase</fullName>
    </submittedName>
</protein>
<sequence length="499" mass="56930">MPVGVILEEAGTYVNASFYIPCEKLALSRLSSGLPLACSHILLDACNSQTFESSVECKIRQWGSRISESSTLTLIFPLPLAEQLANLEDAKTLDQLLYIDQCSSNVSLVLLVPVVDSVEYWFKLWRLRKRYRLILDLSFPISKHLLPRYKCLSYDAVVINSNTITQGLNLISKRSLPQILLYQSEIEQRLNSTLPRIPQPKLKAHSDELIDPLQPLTKNLDLDVYETFELDQTKYSQYDGAIEMAIQDLHQKRSNLKILVVGPGRGPLLQMVMRYTKNDDAIIAVEKNDKCIDTLKEKIRNTPRVTLVHGDIRNLTNETYDLVVSELLGSFGCNEACPEILQHLHSTIMIPEMYRSYLQAAYCDIVDNFECKRPYIAHFNSLFVVGDPVPTFEFSHPNENQLEQKISLQISSSCLNPTNVLMGYFEAHLYGPFRIGITPDLYKHEYCSSWYPMVFPVGLVQASTNVLFSRKSTRNAVWYEWSVDGESYNRDGKEYVISL</sequence>
<reference evidence="2" key="1">
    <citation type="journal article" date="2019" name="MBio">
        <title>Comparative genomics for the elucidation of multidrug resistance (MDR) in Candida lusitaniae.</title>
        <authorList>
            <person name="Kannan A."/>
            <person name="Asner S.A."/>
            <person name="Trachsel E."/>
            <person name="Kelly S."/>
            <person name="Parker J."/>
            <person name="Sanglard D."/>
        </authorList>
    </citation>
    <scope>NUCLEOTIDE SEQUENCE [LARGE SCALE GENOMIC DNA]</scope>
    <source>
        <strain evidence="2">P1</strain>
    </source>
</reference>
<dbReference type="EMBL" id="CP038486">
    <property type="protein sequence ID" value="QFZ27676.1"/>
    <property type="molecule type" value="Genomic_DNA"/>
</dbReference>
<proteinExistence type="predicted"/>
<organism evidence="1 2">
    <name type="scientific">Clavispora lusitaniae</name>
    <name type="common">Candida lusitaniae</name>
    <dbReference type="NCBI Taxonomy" id="36911"/>
    <lineage>
        <taxon>Eukaryota</taxon>
        <taxon>Fungi</taxon>
        <taxon>Dikarya</taxon>
        <taxon>Ascomycota</taxon>
        <taxon>Saccharomycotina</taxon>
        <taxon>Pichiomycetes</taxon>
        <taxon>Metschnikowiaceae</taxon>
        <taxon>Clavispora</taxon>
    </lineage>
</organism>
<evidence type="ECO:0000313" key="1">
    <source>
        <dbReference type="EMBL" id="QFZ27676.1"/>
    </source>
</evidence>
<dbReference type="Proteomes" id="UP000326582">
    <property type="component" value="Chromosome 3"/>
</dbReference>